<comment type="caution">
    <text evidence="1">The sequence shown here is derived from an EMBL/GenBank/DDBJ whole genome shotgun (WGS) entry which is preliminary data.</text>
</comment>
<name>A0AAN9E972_CROPI</name>
<organism evidence="1 2">
    <name type="scientific">Crotalaria pallida</name>
    <name type="common">Smooth rattlebox</name>
    <name type="synonym">Crotalaria striata</name>
    <dbReference type="NCBI Taxonomy" id="3830"/>
    <lineage>
        <taxon>Eukaryota</taxon>
        <taxon>Viridiplantae</taxon>
        <taxon>Streptophyta</taxon>
        <taxon>Embryophyta</taxon>
        <taxon>Tracheophyta</taxon>
        <taxon>Spermatophyta</taxon>
        <taxon>Magnoliopsida</taxon>
        <taxon>eudicotyledons</taxon>
        <taxon>Gunneridae</taxon>
        <taxon>Pentapetalae</taxon>
        <taxon>rosids</taxon>
        <taxon>fabids</taxon>
        <taxon>Fabales</taxon>
        <taxon>Fabaceae</taxon>
        <taxon>Papilionoideae</taxon>
        <taxon>50 kb inversion clade</taxon>
        <taxon>genistoids sensu lato</taxon>
        <taxon>core genistoids</taxon>
        <taxon>Crotalarieae</taxon>
        <taxon>Crotalaria</taxon>
    </lineage>
</organism>
<dbReference type="Proteomes" id="UP001372338">
    <property type="component" value="Unassembled WGS sequence"/>
</dbReference>
<protein>
    <submittedName>
        <fullName evidence="1">Uncharacterized protein</fullName>
    </submittedName>
</protein>
<accession>A0AAN9E972</accession>
<reference evidence="1 2" key="1">
    <citation type="submission" date="2024-01" db="EMBL/GenBank/DDBJ databases">
        <title>The genomes of 5 underutilized Papilionoideae crops provide insights into root nodulation and disease resistanc.</title>
        <authorList>
            <person name="Yuan L."/>
        </authorList>
    </citation>
    <scope>NUCLEOTIDE SEQUENCE [LARGE SCALE GENOMIC DNA]</scope>
    <source>
        <strain evidence="1">ZHUSHIDOU_FW_LH</strain>
        <tissue evidence="1">Leaf</tissue>
    </source>
</reference>
<dbReference type="AlphaFoldDB" id="A0AAN9E972"/>
<evidence type="ECO:0000313" key="2">
    <source>
        <dbReference type="Proteomes" id="UP001372338"/>
    </source>
</evidence>
<keyword evidence="2" id="KW-1185">Reference proteome</keyword>
<gene>
    <name evidence="1" type="ORF">RIF29_34217</name>
</gene>
<proteinExistence type="predicted"/>
<evidence type="ECO:0000313" key="1">
    <source>
        <dbReference type="EMBL" id="KAK7251216.1"/>
    </source>
</evidence>
<dbReference type="EMBL" id="JAYWIO010000007">
    <property type="protein sequence ID" value="KAK7251216.1"/>
    <property type="molecule type" value="Genomic_DNA"/>
</dbReference>
<sequence>MKSKREPPLSLFLLPFTAQAAISRWELEDLGKRGAVGISEFVSEHELTRSPAEQNGVGRTEFWTTMLGHAYLSLELANLELALVGILTRNPTELIGVEERRC</sequence>